<name>A0AAP0R5V6_LIQFO</name>
<dbReference type="Proteomes" id="UP001415857">
    <property type="component" value="Unassembled WGS sequence"/>
</dbReference>
<proteinExistence type="predicted"/>
<gene>
    <name evidence="1" type="ORF">L1049_001109</name>
</gene>
<dbReference type="AlphaFoldDB" id="A0AAP0R5V6"/>
<protein>
    <submittedName>
        <fullName evidence="1">Uncharacterized protein</fullName>
    </submittedName>
</protein>
<organism evidence="1 2">
    <name type="scientific">Liquidambar formosana</name>
    <name type="common">Formosan gum</name>
    <dbReference type="NCBI Taxonomy" id="63359"/>
    <lineage>
        <taxon>Eukaryota</taxon>
        <taxon>Viridiplantae</taxon>
        <taxon>Streptophyta</taxon>
        <taxon>Embryophyta</taxon>
        <taxon>Tracheophyta</taxon>
        <taxon>Spermatophyta</taxon>
        <taxon>Magnoliopsida</taxon>
        <taxon>eudicotyledons</taxon>
        <taxon>Gunneridae</taxon>
        <taxon>Pentapetalae</taxon>
        <taxon>Saxifragales</taxon>
        <taxon>Altingiaceae</taxon>
        <taxon>Liquidambar</taxon>
    </lineage>
</organism>
<comment type="caution">
    <text evidence="1">The sequence shown here is derived from an EMBL/GenBank/DDBJ whole genome shotgun (WGS) entry which is preliminary data.</text>
</comment>
<keyword evidence="2" id="KW-1185">Reference proteome</keyword>
<evidence type="ECO:0000313" key="1">
    <source>
        <dbReference type="EMBL" id="KAK9269338.1"/>
    </source>
</evidence>
<dbReference type="EMBL" id="JBBPBK010000015">
    <property type="protein sequence ID" value="KAK9269338.1"/>
    <property type="molecule type" value="Genomic_DNA"/>
</dbReference>
<reference evidence="1 2" key="1">
    <citation type="journal article" date="2024" name="Plant J.">
        <title>Genome sequences and population genomics reveal climatic adaptation and genomic divergence between two closely related sweetgum species.</title>
        <authorList>
            <person name="Xu W.Q."/>
            <person name="Ren C.Q."/>
            <person name="Zhang X.Y."/>
            <person name="Comes H.P."/>
            <person name="Liu X.H."/>
            <person name="Li Y.G."/>
            <person name="Kettle C.J."/>
            <person name="Jalonen R."/>
            <person name="Gaisberger H."/>
            <person name="Ma Y.Z."/>
            <person name="Qiu Y.X."/>
        </authorList>
    </citation>
    <scope>NUCLEOTIDE SEQUENCE [LARGE SCALE GENOMIC DNA]</scope>
    <source>
        <strain evidence="1">Hangzhou</strain>
    </source>
</reference>
<evidence type="ECO:0000313" key="2">
    <source>
        <dbReference type="Proteomes" id="UP001415857"/>
    </source>
</evidence>
<sequence length="80" mass="8907">MKKGKGGNFSSEFQCEGSYEKLGCMTNQRIQEETYHLLREVGDGDDSLEEEVGFWEKCLLVLCSLVSHGGIFLGGNGREE</sequence>
<accession>A0AAP0R5V6</accession>